<dbReference type="EC" id="2.5.1.18" evidence="2"/>
<dbReference type="AlphaFoldDB" id="A0A2G9GSI1"/>
<feature type="domain" description="Glutathione S-transferase C-terminal" evidence="1">
    <location>
        <begin position="17"/>
        <end position="69"/>
    </location>
</feature>
<reference evidence="3" key="1">
    <citation type="journal article" date="2018" name="Gigascience">
        <title>Genome assembly of the Pink Ipe (Handroanthus impetiginosus, Bignoniaceae), a highly valued, ecologically keystone Neotropical timber forest tree.</title>
        <authorList>
            <person name="Silva-Junior O.B."/>
            <person name="Grattapaglia D."/>
            <person name="Novaes E."/>
            <person name="Collevatti R.G."/>
        </authorList>
    </citation>
    <scope>NUCLEOTIDE SEQUENCE [LARGE SCALE GENOMIC DNA]</scope>
    <source>
        <strain evidence="3">cv. UFG-1</strain>
    </source>
</reference>
<keyword evidence="3" id="KW-1185">Reference proteome</keyword>
<dbReference type="OrthoDB" id="4951845at2759"/>
<dbReference type="STRING" id="429701.A0A2G9GSI1"/>
<evidence type="ECO:0000259" key="1">
    <source>
        <dbReference type="Pfam" id="PF00043"/>
    </source>
</evidence>
<dbReference type="EMBL" id="NKXS01003866">
    <property type="protein sequence ID" value="PIN08264.1"/>
    <property type="molecule type" value="Genomic_DNA"/>
</dbReference>
<protein>
    <submittedName>
        <fullName evidence="2">Glutathione transferase</fullName>
        <ecNumber evidence="2">2.5.1.18</ecNumber>
    </submittedName>
</protein>
<comment type="caution">
    <text evidence="2">The sequence shown here is derived from an EMBL/GenBank/DDBJ whole genome shotgun (WGS) entry which is preliminary data.</text>
</comment>
<dbReference type="Proteomes" id="UP000231279">
    <property type="component" value="Unassembled WGS sequence"/>
</dbReference>
<organism evidence="2 3">
    <name type="scientific">Handroanthus impetiginosus</name>
    <dbReference type="NCBI Taxonomy" id="429701"/>
    <lineage>
        <taxon>Eukaryota</taxon>
        <taxon>Viridiplantae</taxon>
        <taxon>Streptophyta</taxon>
        <taxon>Embryophyta</taxon>
        <taxon>Tracheophyta</taxon>
        <taxon>Spermatophyta</taxon>
        <taxon>Magnoliopsida</taxon>
        <taxon>eudicotyledons</taxon>
        <taxon>Gunneridae</taxon>
        <taxon>Pentapetalae</taxon>
        <taxon>asterids</taxon>
        <taxon>lamiids</taxon>
        <taxon>Lamiales</taxon>
        <taxon>Bignoniaceae</taxon>
        <taxon>Crescentiina</taxon>
        <taxon>Tabebuia alliance</taxon>
        <taxon>Handroanthus</taxon>
    </lineage>
</organism>
<dbReference type="GO" id="GO:0004364">
    <property type="term" value="F:glutathione transferase activity"/>
    <property type="evidence" value="ECO:0007669"/>
    <property type="project" value="UniProtKB-EC"/>
</dbReference>
<gene>
    <name evidence="2" type="ORF">CDL12_19157</name>
</gene>
<dbReference type="InterPro" id="IPR004046">
    <property type="entry name" value="GST_C"/>
</dbReference>
<evidence type="ECO:0000313" key="2">
    <source>
        <dbReference type="EMBL" id="PIN08264.1"/>
    </source>
</evidence>
<name>A0A2G9GSI1_9LAMI</name>
<proteinExistence type="predicted"/>
<dbReference type="InterPro" id="IPR036282">
    <property type="entry name" value="Glutathione-S-Trfase_C_sf"/>
</dbReference>
<dbReference type="Pfam" id="PF00043">
    <property type="entry name" value="GST_C"/>
    <property type="match status" value="1"/>
</dbReference>
<sequence>MAQVTLFEFGCLPAIQKAWSNIEEEQAKAKEEATQLLEFLDHAIKDKKFFGEDSIGLVDIIGNFVGYWLVIIAELAGLKIMTQDNFVKENLPPKDKLAAHLRAKLPVPNASK</sequence>
<accession>A0A2G9GSI1</accession>
<dbReference type="Gene3D" id="1.20.1050.10">
    <property type="match status" value="1"/>
</dbReference>
<dbReference type="SUPFAM" id="SSF47616">
    <property type="entry name" value="GST C-terminal domain-like"/>
    <property type="match status" value="1"/>
</dbReference>
<evidence type="ECO:0000313" key="3">
    <source>
        <dbReference type="Proteomes" id="UP000231279"/>
    </source>
</evidence>
<keyword evidence="2" id="KW-0808">Transferase</keyword>